<dbReference type="EMBL" id="QLIX01000008">
    <property type="protein sequence ID" value="RAI58611.1"/>
    <property type="molecule type" value="Genomic_DNA"/>
</dbReference>
<name>A0A327M5N2_9PROT</name>
<comment type="caution">
    <text evidence="1">The sequence shown here is derived from an EMBL/GenBank/DDBJ whole genome shotgun (WGS) entry which is preliminary data.</text>
</comment>
<keyword evidence="2" id="KW-1185">Reference proteome</keyword>
<reference evidence="2" key="1">
    <citation type="submission" date="2018-06" db="EMBL/GenBank/DDBJ databases">
        <authorList>
            <person name="Khan S.A."/>
        </authorList>
    </citation>
    <scope>NUCLEOTIDE SEQUENCE [LARGE SCALE GENOMIC DNA]</scope>
    <source>
        <strain evidence="2">DB-1506</strain>
    </source>
</reference>
<evidence type="ECO:0000313" key="2">
    <source>
        <dbReference type="Proteomes" id="UP000249065"/>
    </source>
</evidence>
<dbReference type="AlphaFoldDB" id="A0A327M5N2"/>
<gene>
    <name evidence="1" type="ORF">DOO78_13045</name>
</gene>
<dbReference type="SUPFAM" id="SSF51182">
    <property type="entry name" value="RmlC-like cupins"/>
    <property type="match status" value="1"/>
</dbReference>
<evidence type="ECO:0000313" key="1">
    <source>
        <dbReference type="EMBL" id="RAI58611.1"/>
    </source>
</evidence>
<sequence>MEMAILASGDAARGSRRPIVSNGVSAFLTTYIGGNRYNAAPDGAALPGAEAVYPMAFLVEQPAGSVVQAHFHEANQFQIVVAGSGRLGTHALQPLAVHYSNAYSAYGPITAGQAGLHYLTLRNGYDRGARYLPAARAELRGVRRRFREAVAEAAPIPAPIPARIAVEPLLPAAADGLSAWRYRLPAGAAVTGPDPASGDGQFWVVTRGGLARPDGSALRPLSCAFVGPDEPAFAAQAAADGLELVVVQFPRGRDHLPEAAPAAGG</sequence>
<proteinExistence type="predicted"/>
<organism evidence="1 2">
    <name type="scientific">Roseicella frigidaeris</name>
    <dbReference type="NCBI Taxonomy" id="2230885"/>
    <lineage>
        <taxon>Bacteria</taxon>
        <taxon>Pseudomonadati</taxon>
        <taxon>Pseudomonadota</taxon>
        <taxon>Alphaproteobacteria</taxon>
        <taxon>Acetobacterales</taxon>
        <taxon>Roseomonadaceae</taxon>
        <taxon>Roseicella</taxon>
    </lineage>
</organism>
<accession>A0A327M5N2</accession>
<dbReference type="InterPro" id="IPR011051">
    <property type="entry name" value="RmlC_Cupin_sf"/>
</dbReference>
<protein>
    <submittedName>
        <fullName evidence="1">Uncharacterized protein</fullName>
    </submittedName>
</protein>
<dbReference type="Proteomes" id="UP000249065">
    <property type="component" value="Unassembled WGS sequence"/>
</dbReference>